<gene>
    <name evidence="2" type="ORF">H5410_043913</name>
</gene>
<dbReference type="AlphaFoldDB" id="A0A9J5Y0N1"/>
<sequence>MIDNGDQNDDLTTITSIIASSLQFLPLIMIFPVSVPLDRKNFRAHYNSSKQANAYKILFCTPNLSSQFPNPLQFDLSLGAATLFERHFYINDCSLLLGNADLLIILVVLYPVTDLWVCWKILTSWRCTSSTRIFLRDYFQASIVGESSIQRPELSVDLDAFFL</sequence>
<dbReference type="EMBL" id="JACXVP010000008">
    <property type="protein sequence ID" value="KAG5593399.1"/>
    <property type="molecule type" value="Genomic_DNA"/>
</dbReference>
<keyword evidence="1" id="KW-0472">Membrane</keyword>
<dbReference type="OrthoDB" id="10633061at2759"/>
<keyword evidence="1" id="KW-1133">Transmembrane helix</keyword>
<organism evidence="2 3">
    <name type="scientific">Solanum commersonii</name>
    <name type="common">Commerson's wild potato</name>
    <name type="synonym">Commerson's nightshade</name>
    <dbReference type="NCBI Taxonomy" id="4109"/>
    <lineage>
        <taxon>Eukaryota</taxon>
        <taxon>Viridiplantae</taxon>
        <taxon>Streptophyta</taxon>
        <taxon>Embryophyta</taxon>
        <taxon>Tracheophyta</taxon>
        <taxon>Spermatophyta</taxon>
        <taxon>Magnoliopsida</taxon>
        <taxon>eudicotyledons</taxon>
        <taxon>Gunneridae</taxon>
        <taxon>Pentapetalae</taxon>
        <taxon>asterids</taxon>
        <taxon>lamiids</taxon>
        <taxon>Solanales</taxon>
        <taxon>Solanaceae</taxon>
        <taxon>Solanoideae</taxon>
        <taxon>Solaneae</taxon>
        <taxon>Solanum</taxon>
    </lineage>
</organism>
<evidence type="ECO:0000313" key="3">
    <source>
        <dbReference type="Proteomes" id="UP000824120"/>
    </source>
</evidence>
<evidence type="ECO:0000313" key="2">
    <source>
        <dbReference type="EMBL" id="KAG5593399.1"/>
    </source>
</evidence>
<dbReference type="Proteomes" id="UP000824120">
    <property type="component" value="Chromosome 8"/>
</dbReference>
<protein>
    <submittedName>
        <fullName evidence="2">Uncharacterized protein</fullName>
    </submittedName>
</protein>
<evidence type="ECO:0000256" key="1">
    <source>
        <dbReference type="SAM" id="Phobius"/>
    </source>
</evidence>
<accession>A0A9J5Y0N1</accession>
<keyword evidence="1" id="KW-0812">Transmembrane</keyword>
<keyword evidence="3" id="KW-1185">Reference proteome</keyword>
<feature type="transmembrane region" description="Helical" evidence="1">
    <location>
        <begin position="12"/>
        <end position="33"/>
    </location>
</feature>
<name>A0A9J5Y0N1_SOLCO</name>
<reference evidence="2 3" key="1">
    <citation type="submission" date="2020-09" db="EMBL/GenBank/DDBJ databases">
        <title>De no assembly of potato wild relative species, Solanum commersonii.</title>
        <authorList>
            <person name="Cho K."/>
        </authorList>
    </citation>
    <scope>NUCLEOTIDE SEQUENCE [LARGE SCALE GENOMIC DNA]</scope>
    <source>
        <strain evidence="2">LZ3.2</strain>
        <tissue evidence="2">Leaf</tissue>
    </source>
</reference>
<proteinExistence type="predicted"/>
<comment type="caution">
    <text evidence="2">The sequence shown here is derived from an EMBL/GenBank/DDBJ whole genome shotgun (WGS) entry which is preliminary data.</text>
</comment>